<dbReference type="EMBL" id="SHBH01000022">
    <property type="protein sequence ID" value="RZO25953.1"/>
    <property type="molecule type" value="Genomic_DNA"/>
</dbReference>
<protein>
    <recommendedName>
        <fullName evidence="2">Ditrans,polycis-undecaprenyl-diphosphate synthase ((2E,6E)-farnesyl-diphosphate specific)</fullName>
        <ecNumber evidence="2">2.5.1.31</ecNumber>
    </recommendedName>
    <alternativeName>
        <fullName evidence="2">Ditrans,polycis-undecaprenylcistransferase</fullName>
    </alternativeName>
    <alternativeName>
        <fullName evidence="2">Undecaprenyl diphosphate synthase</fullName>
        <shortName evidence="2">UDS</shortName>
    </alternativeName>
    <alternativeName>
        <fullName evidence="2">Undecaprenyl pyrophosphate synthase</fullName>
        <shortName evidence="2">UPP synthase</shortName>
    </alternativeName>
</protein>
<dbReference type="InterPro" id="IPR036424">
    <property type="entry name" value="UPP_synth-like_sf"/>
</dbReference>
<evidence type="ECO:0000313" key="3">
    <source>
        <dbReference type="EMBL" id="RZO25953.1"/>
    </source>
</evidence>
<comment type="function">
    <text evidence="2">Catalyzes the sequential condensation of isopentenyl diphosphate (IPP) with (2E,6E)-farnesyl diphosphate (E,E-FPP) to yield (2Z,6Z,10Z,14Z,18Z,22Z,26Z,30Z,34E,38E)-undecaprenyl diphosphate (di-trans,octa-cis-UPP). UPP is the precursor of glycosyl carrier lipid in the biosynthesis of bacterial cell wall polysaccharide components such as peptidoglycan and lipopolysaccharide.</text>
</comment>
<feature type="active site" description="Proton acceptor" evidence="2">
    <location>
        <position position="66"/>
    </location>
</feature>
<comment type="catalytic activity">
    <reaction evidence="2">
        <text>8 isopentenyl diphosphate + (2E,6E)-farnesyl diphosphate = di-trans,octa-cis-undecaprenyl diphosphate + 8 diphosphate</text>
        <dbReference type="Rhea" id="RHEA:27551"/>
        <dbReference type="ChEBI" id="CHEBI:33019"/>
        <dbReference type="ChEBI" id="CHEBI:58405"/>
        <dbReference type="ChEBI" id="CHEBI:128769"/>
        <dbReference type="ChEBI" id="CHEBI:175763"/>
        <dbReference type="EC" id="2.5.1.31"/>
    </reaction>
</comment>
<feature type="binding site" evidence="2">
    <location>
        <begin position="63"/>
        <end position="65"/>
    </location>
    <ligand>
        <name>substrate</name>
    </ligand>
</feature>
<dbReference type="GO" id="GO:0000287">
    <property type="term" value="F:magnesium ion binding"/>
    <property type="evidence" value="ECO:0007669"/>
    <property type="project" value="UniProtKB-UniRule"/>
</dbReference>
<dbReference type="InterPro" id="IPR018520">
    <property type="entry name" value="UPP_synth-like_CS"/>
</dbReference>
<dbReference type="PANTHER" id="PTHR10291">
    <property type="entry name" value="DEHYDRODOLICHYL DIPHOSPHATE SYNTHASE FAMILY MEMBER"/>
    <property type="match status" value="1"/>
</dbReference>
<dbReference type="GO" id="GO:0071555">
    <property type="term" value="P:cell wall organization"/>
    <property type="evidence" value="ECO:0007669"/>
    <property type="project" value="UniProtKB-KW"/>
</dbReference>
<dbReference type="CDD" id="cd00475">
    <property type="entry name" value="Cis_IPPS"/>
    <property type="match status" value="1"/>
</dbReference>
<dbReference type="HAMAP" id="MF_01139">
    <property type="entry name" value="ISPT"/>
    <property type="match status" value="1"/>
</dbReference>
<feature type="active site" evidence="2">
    <location>
        <position position="18"/>
    </location>
</feature>
<dbReference type="Pfam" id="PF01255">
    <property type="entry name" value="Prenyltransf"/>
    <property type="match status" value="1"/>
</dbReference>
<comment type="caution">
    <text evidence="3">The sequence shown here is derived from an EMBL/GenBank/DDBJ whole genome shotgun (WGS) entry which is preliminary data.</text>
</comment>
<keyword evidence="2" id="KW-0961">Cell wall biogenesis/degradation</keyword>
<evidence type="ECO:0000256" key="2">
    <source>
        <dbReference type="HAMAP-Rule" id="MF_01139"/>
    </source>
</evidence>
<comment type="subunit">
    <text evidence="2">Homodimer.</text>
</comment>
<feature type="binding site" evidence="2">
    <location>
        <position position="35"/>
    </location>
    <ligand>
        <name>substrate</name>
    </ligand>
</feature>
<dbReference type="Proteomes" id="UP000319384">
    <property type="component" value="Unassembled WGS sequence"/>
</dbReference>
<keyword evidence="1 2" id="KW-0808">Transferase</keyword>
<feature type="binding site" evidence="2">
    <location>
        <position position="186"/>
    </location>
    <ligand>
        <name>substrate</name>
    </ligand>
</feature>
<feature type="binding site" evidence="2">
    <location>
        <begin position="19"/>
        <end position="22"/>
    </location>
    <ligand>
        <name>substrate</name>
    </ligand>
</feature>
<feature type="binding site" evidence="2">
    <location>
        <position position="23"/>
    </location>
    <ligand>
        <name>substrate</name>
    </ligand>
</feature>
<dbReference type="Gene3D" id="3.40.1180.10">
    <property type="entry name" value="Decaprenyl diphosphate synthase-like"/>
    <property type="match status" value="1"/>
</dbReference>
<dbReference type="GO" id="GO:0008834">
    <property type="term" value="F:ditrans,polycis-undecaprenyl-diphosphate synthase [(2E,6E)-farnesyl-diphosphate specific] activity"/>
    <property type="evidence" value="ECO:0007669"/>
    <property type="project" value="UniProtKB-UniRule"/>
</dbReference>
<comment type="caution">
    <text evidence="2">Lacks conserved residue(s) required for the propagation of feature annotation.</text>
</comment>
<accession>A0A520MXL0</accession>
<dbReference type="PANTHER" id="PTHR10291:SF0">
    <property type="entry name" value="DEHYDRODOLICHYL DIPHOSPHATE SYNTHASE 2"/>
    <property type="match status" value="1"/>
</dbReference>
<feature type="binding site" evidence="2">
    <location>
        <position position="205"/>
    </location>
    <ligand>
        <name>Mg(2+)</name>
        <dbReference type="ChEBI" id="CHEBI:18420"/>
    </ligand>
</feature>
<name>A0A520MXL0_9GAMM</name>
<dbReference type="SUPFAM" id="SSF64005">
    <property type="entry name" value="Undecaprenyl diphosphate synthase"/>
    <property type="match status" value="1"/>
</dbReference>
<dbReference type="EC" id="2.5.1.31" evidence="2"/>
<keyword evidence="2" id="KW-0573">Peptidoglycan synthesis</keyword>
<keyword evidence="2" id="KW-0133">Cell shape</keyword>
<organism evidence="3 4">
    <name type="scientific">SAR86 cluster bacterium</name>
    <dbReference type="NCBI Taxonomy" id="2030880"/>
    <lineage>
        <taxon>Bacteria</taxon>
        <taxon>Pseudomonadati</taxon>
        <taxon>Pseudomonadota</taxon>
        <taxon>Gammaproteobacteria</taxon>
        <taxon>SAR86 cluster</taxon>
    </lineage>
</organism>
<feature type="binding site" evidence="2">
    <location>
        <position position="67"/>
    </location>
    <ligand>
        <name>substrate</name>
    </ligand>
</feature>
<feature type="binding site" evidence="2">
    <location>
        <position position="18"/>
    </location>
    <ligand>
        <name>Mg(2+)</name>
        <dbReference type="ChEBI" id="CHEBI:18420"/>
    </ligand>
</feature>
<dbReference type="AlphaFoldDB" id="A0A520MXL0"/>
<dbReference type="InterPro" id="IPR001441">
    <property type="entry name" value="UPP_synth-like"/>
</dbReference>
<keyword evidence="2" id="KW-0479">Metal-binding</keyword>
<dbReference type="PROSITE" id="PS01066">
    <property type="entry name" value="UPP_SYNTHASE"/>
    <property type="match status" value="1"/>
</dbReference>
<feature type="binding site" evidence="2">
    <location>
        <position position="69"/>
    </location>
    <ligand>
        <name>substrate</name>
    </ligand>
</feature>
<sequence>MANSNIKNYPKNVGIIMDGNGRWAIKNSLKISQGHKKGVEIVRNIVEDSVKHGIESLTLYAFSSENWNRPKAEINAIKKLVVEAINDQVEELKEKKVALKFFGHLDEFGKKILDKIKYAENETQTEKNKLNLNIALGHGGQQDIVDVIKKVSQKVIAKEIDLNKINVKTVLKNSSVPVDEIDLLIRTGGDKRISNFLLYQIAYAEIIFIKKYWPDFTSKDYIKCLYDFSKVSRRFGKRLNY</sequence>
<dbReference type="GO" id="GO:0008360">
    <property type="term" value="P:regulation of cell shape"/>
    <property type="evidence" value="ECO:0007669"/>
    <property type="project" value="UniProtKB-KW"/>
</dbReference>
<evidence type="ECO:0000313" key="4">
    <source>
        <dbReference type="Proteomes" id="UP000319384"/>
    </source>
</evidence>
<comment type="similarity">
    <text evidence="2">Belongs to the UPP synthase family.</text>
</comment>
<evidence type="ECO:0000256" key="1">
    <source>
        <dbReference type="ARBA" id="ARBA00022679"/>
    </source>
</evidence>
<dbReference type="GO" id="GO:0009252">
    <property type="term" value="P:peptidoglycan biosynthetic process"/>
    <property type="evidence" value="ECO:0007669"/>
    <property type="project" value="UniProtKB-UniRule"/>
</dbReference>
<dbReference type="GO" id="GO:0016094">
    <property type="term" value="P:polyprenol biosynthetic process"/>
    <property type="evidence" value="ECO:0007669"/>
    <property type="project" value="TreeGrafter"/>
</dbReference>
<keyword evidence="2" id="KW-0460">Magnesium</keyword>
<proteinExistence type="inferred from homology"/>
<reference evidence="3 4" key="1">
    <citation type="submission" date="2019-02" db="EMBL/GenBank/DDBJ databases">
        <title>Prokaryotic population dynamics and viral predation in marine succession experiment using metagenomics: the confinement effect.</title>
        <authorList>
            <person name="Haro-Moreno J.M."/>
            <person name="Rodriguez-Valera F."/>
            <person name="Lopez-Perez M."/>
        </authorList>
    </citation>
    <scope>NUCLEOTIDE SEQUENCE [LARGE SCALE GENOMIC DNA]</scope>
    <source>
        <strain evidence="3">MED-G162</strain>
    </source>
</reference>
<comment type="cofactor">
    <cofactor evidence="2">
        <name>Mg(2+)</name>
        <dbReference type="ChEBI" id="CHEBI:18420"/>
    </cofactor>
    <text evidence="2">Binds 2 magnesium ions per subunit.</text>
</comment>
<dbReference type="NCBIfam" id="TIGR00055">
    <property type="entry name" value="uppS"/>
    <property type="match status" value="1"/>
</dbReference>
<feature type="binding site" evidence="2">
    <location>
        <begin position="192"/>
        <end position="194"/>
    </location>
    <ligand>
        <name>substrate</name>
    </ligand>
</feature>
<gene>
    <name evidence="2 3" type="primary">uppS</name>
    <name evidence="3" type="ORF">EVA95_02865</name>
</gene>